<evidence type="ECO:0000313" key="2">
    <source>
        <dbReference type="EMBL" id="MDZ5460267.1"/>
    </source>
</evidence>
<dbReference type="PANTHER" id="PTHR42928:SF5">
    <property type="entry name" value="BLR1237 PROTEIN"/>
    <property type="match status" value="1"/>
</dbReference>
<sequence length="349" mass="36396">MAHRPGARAHRGSASHALSQASRRRQVLALGALALTGAGLSVLSGPTQAQAWPTKPVTVIVPFPAGGGTDSFARPLFAALSRQLGQQVIIDNKGGAGGNVGATLAAKAAPDGYTWFMGGVHHAIAPAIYPKLDYSLERDFVPVALLASVPQVIIVNAKRVPANTLQEFLAYVKANPGKVNFGSAGNGTSHHLAGELFKLQTGAQLVHVPYRGAGPALQDVMAGQIDMMFDGLGSSASHIKGGRVKAVAVAGDKRAPGFPEIPTAAESGVPTYQVATWYGLWAPKGTPQAAIDRMTADLAKVFATKEMKESWNGLGADTPTLTGKAFHDFVQAETKRWGEVVKAANVKLD</sequence>
<protein>
    <submittedName>
        <fullName evidence="2">Tripartite tricarboxylate transporter substrate binding protein</fullName>
    </submittedName>
</protein>
<dbReference type="PROSITE" id="PS51318">
    <property type="entry name" value="TAT"/>
    <property type="match status" value="1"/>
</dbReference>
<dbReference type="InterPro" id="IPR006311">
    <property type="entry name" value="TAT_signal"/>
</dbReference>
<keyword evidence="3" id="KW-1185">Reference proteome</keyword>
<dbReference type="SUPFAM" id="SSF53850">
    <property type="entry name" value="Periplasmic binding protein-like II"/>
    <property type="match status" value="1"/>
</dbReference>
<dbReference type="InterPro" id="IPR042100">
    <property type="entry name" value="Bug_dom1"/>
</dbReference>
<name>A0ABU5IMZ8_9BURK</name>
<gene>
    <name evidence="2" type="ORF">SM757_27180</name>
</gene>
<evidence type="ECO:0000313" key="3">
    <source>
        <dbReference type="Proteomes" id="UP001293718"/>
    </source>
</evidence>
<dbReference type="InterPro" id="IPR005064">
    <property type="entry name" value="BUG"/>
</dbReference>
<dbReference type="RefSeq" id="WP_322467780.1">
    <property type="nucleotide sequence ID" value="NZ_JAXOJX010000064.1"/>
</dbReference>
<proteinExistence type="inferred from homology"/>
<dbReference type="PIRSF" id="PIRSF017082">
    <property type="entry name" value="YflP"/>
    <property type="match status" value="1"/>
</dbReference>
<dbReference type="Proteomes" id="UP001293718">
    <property type="component" value="Unassembled WGS sequence"/>
</dbReference>
<comment type="caution">
    <text evidence="2">The sequence shown here is derived from an EMBL/GenBank/DDBJ whole genome shotgun (WGS) entry which is preliminary data.</text>
</comment>
<dbReference type="Gene3D" id="3.40.190.150">
    <property type="entry name" value="Bordetella uptake gene, domain 1"/>
    <property type="match status" value="1"/>
</dbReference>
<dbReference type="Gene3D" id="3.40.190.10">
    <property type="entry name" value="Periplasmic binding protein-like II"/>
    <property type="match status" value="1"/>
</dbReference>
<accession>A0ABU5IMZ8</accession>
<dbReference type="EMBL" id="JAXOJX010000064">
    <property type="protein sequence ID" value="MDZ5460267.1"/>
    <property type="molecule type" value="Genomic_DNA"/>
</dbReference>
<dbReference type="CDD" id="cd07012">
    <property type="entry name" value="PBP2_Bug_TTT"/>
    <property type="match status" value="1"/>
</dbReference>
<evidence type="ECO:0000256" key="1">
    <source>
        <dbReference type="ARBA" id="ARBA00006987"/>
    </source>
</evidence>
<dbReference type="PANTHER" id="PTHR42928">
    <property type="entry name" value="TRICARBOXYLATE-BINDING PROTEIN"/>
    <property type="match status" value="1"/>
</dbReference>
<organism evidence="2 3">
    <name type="scientific">Azohydromonas lata</name>
    <dbReference type="NCBI Taxonomy" id="45677"/>
    <lineage>
        <taxon>Bacteria</taxon>
        <taxon>Pseudomonadati</taxon>
        <taxon>Pseudomonadota</taxon>
        <taxon>Betaproteobacteria</taxon>
        <taxon>Burkholderiales</taxon>
        <taxon>Sphaerotilaceae</taxon>
        <taxon>Azohydromonas</taxon>
    </lineage>
</organism>
<reference evidence="2 3" key="1">
    <citation type="submission" date="2023-11" db="EMBL/GenBank/DDBJ databases">
        <title>Draft genome of Azohydromonas lata strain H1 (DSM1123), a polyhydroxyalkanoate producer.</title>
        <authorList>
            <person name="Traversa D."/>
            <person name="D'Addabbo P."/>
            <person name="Pazzani C."/>
            <person name="Manzari C."/>
            <person name="Chiara M."/>
            <person name="Scrascia M."/>
        </authorList>
    </citation>
    <scope>NUCLEOTIDE SEQUENCE [LARGE SCALE GENOMIC DNA]</scope>
    <source>
        <strain evidence="2 3">H1</strain>
    </source>
</reference>
<dbReference type="Pfam" id="PF03401">
    <property type="entry name" value="TctC"/>
    <property type="match status" value="1"/>
</dbReference>
<comment type="similarity">
    <text evidence="1">Belongs to the UPF0065 (bug) family.</text>
</comment>